<dbReference type="Pfam" id="PF12311">
    <property type="entry name" value="DUF3632"/>
    <property type="match status" value="1"/>
</dbReference>
<gene>
    <name evidence="1" type="ORF">SEUCBS140593_006683</name>
</gene>
<dbReference type="EMBL" id="CAWUHD010000074">
    <property type="protein sequence ID" value="CAK7227757.1"/>
    <property type="molecule type" value="Genomic_DNA"/>
</dbReference>
<dbReference type="PANTHER" id="PTHR38797">
    <property type="entry name" value="NUCLEAR PORE COMPLEX PROTEIN NUP85-RELATED"/>
    <property type="match status" value="1"/>
</dbReference>
<protein>
    <submittedName>
        <fullName evidence="1">Uncharacterized protein</fullName>
    </submittedName>
</protein>
<evidence type="ECO:0000313" key="1">
    <source>
        <dbReference type="EMBL" id="CAK7227757.1"/>
    </source>
</evidence>
<dbReference type="PANTHER" id="PTHR38797:SF4">
    <property type="entry name" value="NUCLEAR PORE COMPLEX PROTEIN NUP85"/>
    <property type="match status" value="1"/>
</dbReference>
<organism evidence="1 2">
    <name type="scientific">Sporothrix eucalyptigena</name>
    <dbReference type="NCBI Taxonomy" id="1812306"/>
    <lineage>
        <taxon>Eukaryota</taxon>
        <taxon>Fungi</taxon>
        <taxon>Dikarya</taxon>
        <taxon>Ascomycota</taxon>
        <taxon>Pezizomycotina</taxon>
        <taxon>Sordariomycetes</taxon>
        <taxon>Sordariomycetidae</taxon>
        <taxon>Ophiostomatales</taxon>
        <taxon>Ophiostomataceae</taxon>
        <taxon>Sporothrix</taxon>
    </lineage>
</organism>
<dbReference type="Proteomes" id="UP001642482">
    <property type="component" value="Unassembled WGS sequence"/>
</dbReference>
<reference evidence="1 2" key="1">
    <citation type="submission" date="2024-01" db="EMBL/GenBank/DDBJ databases">
        <authorList>
            <person name="Allen C."/>
            <person name="Tagirdzhanova G."/>
        </authorList>
    </citation>
    <scope>NUCLEOTIDE SEQUENCE [LARGE SCALE GENOMIC DNA]</scope>
</reference>
<name>A0ABP0C6X1_9PEZI</name>
<comment type="caution">
    <text evidence="1">The sequence shown here is derived from an EMBL/GenBank/DDBJ whole genome shotgun (WGS) entry which is preliminary data.</text>
</comment>
<dbReference type="InterPro" id="IPR053204">
    <property type="entry name" value="Oxopyrrolidines_Biosynth-assoc"/>
</dbReference>
<dbReference type="InterPro" id="IPR022085">
    <property type="entry name" value="OpdG"/>
</dbReference>
<proteinExistence type="predicted"/>
<accession>A0ABP0C6X1</accession>
<keyword evidence="2" id="KW-1185">Reference proteome</keyword>
<evidence type="ECO:0000313" key="2">
    <source>
        <dbReference type="Proteomes" id="UP001642482"/>
    </source>
</evidence>
<sequence>MVTFNTRILGSSAKAAPFAAQQSPSVDPTRNMSFAELDQFFLRLLQGAFLPSNQSVELASAAAADAIDDKMPVEDGIGDKCPENYLWRLWTTMLMTVWKLPDGADPRRQDILVGIIGNLQRRDKGVVTVWGSPASLWQDLPLFTQRMTDTGGSPARPGAAPPAEEDVRMWRNQSGFCARLLTAGVAS</sequence>